<dbReference type="GO" id="GO:0009228">
    <property type="term" value="P:thiamine biosynthetic process"/>
    <property type="evidence" value="ECO:0007669"/>
    <property type="project" value="UniProtKB-KW"/>
</dbReference>
<dbReference type="SUPFAM" id="SSF51391">
    <property type="entry name" value="Thiamin phosphate synthase"/>
    <property type="match status" value="1"/>
</dbReference>
<dbReference type="AlphaFoldDB" id="A0A084AB05"/>
<feature type="binding site" evidence="9">
    <location>
        <position position="78"/>
    </location>
    <ligand>
        <name>4-amino-2-methyl-5-(diphosphooxymethyl)pyrimidine</name>
        <dbReference type="ChEBI" id="CHEBI:57841"/>
    </ligand>
</feature>
<evidence type="ECO:0000256" key="4">
    <source>
        <dbReference type="ARBA" id="ARBA00022842"/>
    </source>
</evidence>
<comment type="similarity">
    <text evidence="9 10">Belongs to the thiamine-phosphate synthase family.</text>
</comment>
<proteinExistence type="inferred from homology"/>
<dbReference type="InterPro" id="IPR022998">
    <property type="entry name" value="ThiamineP_synth_TenI"/>
</dbReference>
<sequence>MTKKTLDLSVYFIAGSQNFSECSLDEATQKIALIIKSGVTIYQFRDKGTIYKEQKQRLSIAQKLQKVSEEAGVSFIVNDDVELARELNADGIHIGQTDESVSKVREKVGQEMWLGLSVTNADELKTAQSSGADYLGIGPIYPTNSKNDAAKPIGIKDLRLMLLENQLPIVGIGGITQDSLTELSAIGLDGLAVISLLTEAENPKKVAQMIRQKITKNG</sequence>
<dbReference type="EC" id="2.5.1.3" evidence="9"/>
<keyword evidence="2 9" id="KW-0808">Transferase</keyword>
<feature type="binding site" evidence="9">
    <location>
        <position position="79"/>
    </location>
    <ligand>
        <name>Mg(2+)</name>
        <dbReference type="ChEBI" id="CHEBI:18420"/>
    </ligand>
</feature>
<dbReference type="Pfam" id="PF02581">
    <property type="entry name" value="TMP-TENI"/>
    <property type="match status" value="1"/>
</dbReference>
<dbReference type="UniPathway" id="UPA00060">
    <property type="reaction ID" value="UER00141"/>
</dbReference>
<feature type="binding site" evidence="9">
    <location>
        <begin position="43"/>
        <end position="47"/>
    </location>
    <ligand>
        <name>4-amino-2-methyl-5-(diphosphooxymethyl)pyrimidine</name>
        <dbReference type="ChEBI" id="CHEBI:57841"/>
    </ligand>
</feature>
<evidence type="ECO:0000256" key="1">
    <source>
        <dbReference type="ARBA" id="ARBA00005165"/>
    </source>
</evidence>
<dbReference type="HAMAP" id="MF_00097">
    <property type="entry name" value="TMP_synthase"/>
    <property type="match status" value="1"/>
</dbReference>
<comment type="cofactor">
    <cofactor evidence="9">
        <name>Mg(2+)</name>
        <dbReference type="ChEBI" id="CHEBI:18420"/>
    </cofactor>
    <text evidence="9">Binds 1 Mg(2+) ion per subunit.</text>
</comment>
<evidence type="ECO:0000256" key="8">
    <source>
        <dbReference type="ARBA" id="ARBA00047883"/>
    </source>
</evidence>
<feature type="binding site" evidence="9">
    <location>
        <position position="146"/>
    </location>
    <ligand>
        <name>4-amino-2-methyl-5-(diphosphooxymethyl)pyrimidine</name>
        <dbReference type="ChEBI" id="CHEBI:57841"/>
    </ligand>
</feature>
<evidence type="ECO:0000256" key="2">
    <source>
        <dbReference type="ARBA" id="ARBA00022679"/>
    </source>
</evidence>
<keyword evidence="3 9" id="KW-0479">Metal-binding</keyword>
<comment type="function">
    <text evidence="9">Condenses 4-methyl-5-(beta-hydroxyethyl)thiazole monophosphate (THZ-P) and 2-methyl-4-amino-5-hydroxymethyl pyrimidine pyrophosphate (HMP-PP) to form thiamine monophosphate (TMP).</text>
</comment>
<organism evidence="13 14">
    <name type="scientific">Lactococcus cremoris subsp. cremoris GE214</name>
    <dbReference type="NCBI Taxonomy" id="1415168"/>
    <lineage>
        <taxon>Bacteria</taxon>
        <taxon>Bacillati</taxon>
        <taxon>Bacillota</taxon>
        <taxon>Bacilli</taxon>
        <taxon>Lactobacillales</taxon>
        <taxon>Streptococcaceae</taxon>
        <taxon>Lactococcus</taxon>
        <taxon>Lactococcus cremoris subsp. cremoris</taxon>
    </lineage>
</organism>
<dbReference type="EMBL" id="AZSI01000046">
    <property type="protein sequence ID" value="KEY62484.1"/>
    <property type="molecule type" value="Genomic_DNA"/>
</dbReference>
<dbReference type="GO" id="GO:0005737">
    <property type="term" value="C:cytoplasm"/>
    <property type="evidence" value="ECO:0007669"/>
    <property type="project" value="TreeGrafter"/>
</dbReference>
<evidence type="ECO:0000313" key="13">
    <source>
        <dbReference type="EMBL" id="KEY62484.1"/>
    </source>
</evidence>
<dbReference type="CDD" id="cd00564">
    <property type="entry name" value="TMP_TenI"/>
    <property type="match status" value="1"/>
</dbReference>
<feature type="domain" description="Thiamine phosphate synthase/TenI" evidence="12">
    <location>
        <begin position="10"/>
        <end position="195"/>
    </location>
</feature>
<evidence type="ECO:0000256" key="6">
    <source>
        <dbReference type="ARBA" id="ARBA00047334"/>
    </source>
</evidence>
<evidence type="ECO:0000256" key="11">
    <source>
        <dbReference type="RuleBase" id="RU004253"/>
    </source>
</evidence>
<evidence type="ECO:0000256" key="3">
    <source>
        <dbReference type="ARBA" id="ARBA00022723"/>
    </source>
</evidence>
<feature type="binding site" evidence="9">
    <location>
        <position position="117"/>
    </location>
    <ligand>
        <name>4-amino-2-methyl-5-(diphosphooxymethyl)pyrimidine</name>
        <dbReference type="ChEBI" id="CHEBI:57841"/>
    </ligand>
</feature>
<accession>A0A084AB05</accession>
<comment type="catalytic activity">
    <reaction evidence="8 9 10">
        <text>2-[(2R,5Z)-2-carboxy-4-methylthiazol-5(2H)-ylidene]ethyl phosphate + 4-amino-2-methyl-5-(diphosphooxymethyl)pyrimidine + 2 H(+) = thiamine phosphate + CO2 + diphosphate</text>
        <dbReference type="Rhea" id="RHEA:47844"/>
        <dbReference type="ChEBI" id="CHEBI:15378"/>
        <dbReference type="ChEBI" id="CHEBI:16526"/>
        <dbReference type="ChEBI" id="CHEBI:33019"/>
        <dbReference type="ChEBI" id="CHEBI:37575"/>
        <dbReference type="ChEBI" id="CHEBI:57841"/>
        <dbReference type="ChEBI" id="CHEBI:62899"/>
        <dbReference type="EC" id="2.5.1.3"/>
    </reaction>
</comment>
<evidence type="ECO:0000256" key="7">
    <source>
        <dbReference type="ARBA" id="ARBA00047851"/>
    </source>
</evidence>
<keyword evidence="5 9" id="KW-0784">Thiamine biosynthesis</keyword>
<dbReference type="RefSeq" id="WP_042748287.1">
    <property type="nucleotide sequence ID" value="NZ_AZSI01000046.1"/>
</dbReference>
<dbReference type="InterPro" id="IPR034291">
    <property type="entry name" value="TMP_synthase"/>
</dbReference>
<gene>
    <name evidence="9" type="primary">thiE</name>
    <name evidence="13" type="ORF">U725_01369</name>
</gene>
<comment type="caution">
    <text evidence="13">The sequence shown here is derived from an EMBL/GenBank/DDBJ whole genome shotgun (WGS) entry which is preliminary data.</text>
</comment>
<protein>
    <recommendedName>
        <fullName evidence="9">Thiamine-phosphate synthase</fullName>
        <shortName evidence="9">TP synthase</shortName>
        <shortName evidence="9">TPS</shortName>
        <ecNumber evidence="9">2.5.1.3</ecNumber>
    </recommendedName>
    <alternativeName>
        <fullName evidence="9">Thiamine-phosphate pyrophosphorylase</fullName>
        <shortName evidence="9">TMP pyrophosphorylase</shortName>
        <shortName evidence="9">TMP-PPase</shortName>
    </alternativeName>
</protein>
<dbReference type="PANTHER" id="PTHR20857">
    <property type="entry name" value="THIAMINE-PHOSPHATE PYROPHOSPHORYLASE"/>
    <property type="match status" value="1"/>
</dbReference>
<dbReference type="PATRIC" id="fig|1415168.3.peg.1441"/>
<evidence type="ECO:0000256" key="5">
    <source>
        <dbReference type="ARBA" id="ARBA00022977"/>
    </source>
</evidence>
<evidence type="ECO:0000256" key="10">
    <source>
        <dbReference type="RuleBase" id="RU003826"/>
    </source>
</evidence>
<dbReference type="PANTHER" id="PTHR20857:SF15">
    <property type="entry name" value="THIAMINE-PHOSPHATE SYNTHASE"/>
    <property type="match status" value="1"/>
</dbReference>
<name>A0A084AB05_LACLC</name>
<feature type="binding site" evidence="9">
    <location>
        <position position="98"/>
    </location>
    <ligand>
        <name>Mg(2+)</name>
        <dbReference type="ChEBI" id="CHEBI:18420"/>
    </ligand>
</feature>
<comment type="pathway">
    <text evidence="1 9 11">Cofactor biosynthesis; thiamine diphosphate biosynthesis; thiamine phosphate from 4-amino-2-methyl-5-diphosphomethylpyrimidine and 4-methyl-5-(2-phosphoethyl)-thiazole: step 1/1.</text>
</comment>
<comment type="catalytic activity">
    <reaction evidence="7 9 10">
        <text>2-(2-carboxy-4-methylthiazol-5-yl)ethyl phosphate + 4-amino-2-methyl-5-(diphosphooxymethyl)pyrimidine + 2 H(+) = thiamine phosphate + CO2 + diphosphate</text>
        <dbReference type="Rhea" id="RHEA:47848"/>
        <dbReference type="ChEBI" id="CHEBI:15378"/>
        <dbReference type="ChEBI" id="CHEBI:16526"/>
        <dbReference type="ChEBI" id="CHEBI:33019"/>
        <dbReference type="ChEBI" id="CHEBI:37575"/>
        <dbReference type="ChEBI" id="CHEBI:57841"/>
        <dbReference type="ChEBI" id="CHEBI:62890"/>
        <dbReference type="EC" id="2.5.1.3"/>
    </reaction>
</comment>
<dbReference type="InterPro" id="IPR013785">
    <property type="entry name" value="Aldolase_TIM"/>
</dbReference>
<evidence type="ECO:0000256" key="9">
    <source>
        <dbReference type="HAMAP-Rule" id="MF_00097"/>
    </source>
</evidence>
<comment type="catalytic activity">
    <reaction evidence="6 9 10">
        <text>4-methyl-5-(2-phosphooxyethyl)-thiazole + 4-amino-2-methyl-5-(diphosphooxymethyl)pyrimidine + H(+) = thiamine phosphate + diphosphate</text>
        <dbReference type="Rhea" id="RHEA:22328"/>
        <dbReference type="ChEBI" id="CHEBI:15378"/>
        <dbReference type="ChEBI" id="CHEBI:33019"/>
        <dbReference type="ChEBI" id="CHEBI:37575"/>
        <dbReference type="ChEBI" id="CHEBI:57841"/>
        <dbReference type="ChEBI" id="CHEBI:58296"/>
        <dbReference type="EC" id="2.5.1.3"/>
    </reaction>
</comment>
<dbReference type="GO" id="GO:0004789">
    <property type="term" value="F:thiamine-phosphate diphosphorylase activity"/>
    <property type="evidence" value="ECO:0007669"/>
    <property type="project" value="UniProtKB-UniRule"/>
</dbReference>
<feature type="binding site" evidence="9">
    <location>
        <begin position="194"/>
        <end position="195"/>
    </location>
    <ligand>
        <name>2-[(2R,5Z)-2-carboxy-4-methylthiazol-5(2H)-ylidene]ethyl phosphate</name>
        <dbReference type="ChEBI" id="CHEBI:62899"/>
    </ligand>
</feature>
<feature type="binding site" evidence="9">
    <location>
        <begin position="143"/>
        <end position="145"/>
    </location>
    <ligand>
        <name>2-[(2R,5Z)-2-carboxy-4-methylthiazol-5(2H)-ylidene]ethyl phosphate</name>
        <dbReference type="ChEBI" id="CHEBI:62899"/>
    </ligand>
</feature>
<dbReference type="FunFam" id="3.20.20.70:FF:000096">
    <property type="entry name" value="Thiamine-phosphate synthase"/>
    <property type="match status" value="1"/>
</dbReference>
<reference evidence="13 14" key="1">
    <citation type="submission" date="2014-06" db="EMBL/GenBank/DDBJ databases">
        <title>Draft genome sequence of the putrescine producing strain Lactococcus lactis subsp cremoris GE214.</title>
        <authorList>
            <person name="Ladero V."/>
            <person name="Linares D.M."/>
            <person name="del Rio B."/>
            <person name="Mayo B."/>
            <person name="Martin M.C."/>
            <person name="Fernandez M."/>
            <person name="Alvarez M.A."/>
        </authorList>
    </citation>
    <scope>NUCLEOTIDE SEQUENCE [LARGE SCALE GENOMIC DNA]</scope>
    <source>
        <strain evidence="13 14">GE214</strain>
    </source>
</reference>
<evidence type="ECO:0000313" key="14">
    <source>
        <dbReference type="Proteomes" id="UP000028401"/>
    </source>
</evidence>
<dbReference type="Proteomes" id="UP000028401">
    <property type="component" value="Unassembled WGS sequence"/>
</dbReference>
<dbReference type="GO" id="GO:0000287">
    <property type="term" value="F:magnesium ion binding"/>
    <property type="evidence" value="ECO:0007669"/>
    <property type="project" value="UniProtKB-UniRule"/>
</dbReference>
<keyword evidence="4 9" id="KW-0460">Magnesium</keyword>
<dbReference type="NCBIfam" id="TIGR00693">
    <property type="entry name" value="thiE"/>
    <property type="match status" value="1"/>
</dbReference>
<dbReference type="Gene3D" id="3.20.20.70">
    <property type="entry name" value="Aldolase class I"/>
    <property type="match status" value="1"/>
</dbReference>
<dbReference type="GO" id="GO:0009229">
    <property type="term" value="P:thiamine diphosphate biosynthetic process"/>
    <property type="evidence" value="ECO:0007669"/>
    <property type="project" value="UniProtKB-UniRule"/>
</dbReference>
<evidence type="ECO:0000259" key="12">
    <source>
        <dbReference type="Pfam" id="PF02581"/>
    </source>
</evidence>
<feature type="binding site" evidence="9">
    <location>
        <position position="174"/>
    </location>
    <ligand>
        <name>2-[(2R,5Z)-2-carboxy-4-methylthiazol-5(2H)-ylidene]ethyl phosphate</name>
        <dbReference type="ChEBI" id="CHEBI:62899"/>
    </ligand>
</feature>
<dbReference type="InterPro" id="IPR036206">
    <property type="entry name" value="ThiamineP_synth_sf"/>
</dbReference>